<name>A0A835QWD3_VANPL</name>
<evidence type="ECO:0000313" key="2">
    <source>
        <dbReference type="Proteomes" id="UP000639772"/>
    </source>
</evidence>
<organism evidence="1 2">
    <name type="scientific">Vanilla planifolia</name>
    <name type="common">Vanilla</name>
    <dbReference type="NCBI Taxonomy" id="51239"/>
    <lineage>
        <taxon>Eukaryota</taxon>
        <taxon>Viridiplantae</taxon>
        <taxon>Streptophyta</taxon>
        <taxon>Embryophyta</taxon>
        <taxon>Tracheophyta</taxon>
        <taxon>Spermatophyta</taxon>
        <taxon>Magnoliopsida</taxon>
        <taxon>Liliopsida</taxon>
        <taxon>Asparagales</taxon>
        <taxon>Orchidaceae</taxon>
        <taxon>Vanilloideae</taxon>
        <taxon>Vanilleae</taxon>
        <taxon>Vanilla</taxon>
    </lineage>
</organism>
<protein>
    <submittedName>
        <fullName evidence="1">Uncharacterized protein</fullName>
    </submittedName>
</protein>
<dbReference type="Proteomes" id="UP000639772">
    <property type="component" value="Chromosome 7"/>
</dbReference>
<reference evidence="1 2" key="1">
    <citation type="journal article" date="2020" name="Nat. Food">
        <title>A phased Vanilla planifolia genome enables genetic improvement of flavour and production.</title>
        <authorList>
            <person name="Hasing T."/>
            <person name="Tang H."/>
            <person name="Brym M."/>
            <person name="Khazi F."/>
            <person name="Huang T."/>
            <person name="Chambers A.H."/>
        </authorList>
    </citation>
    <scope>NUCLEOTIDE SEQUENCE [LARGE SCALE GENOMIC DNA]</scope>
    <source>
        <tissue evidence="1">Leaf</tissue>
    </source>
</reference>
<dbReference type="OrthoDB" id="756827at2759"/>
<proteinExistence type="predicted"/>
<accession>A0A835QWD3</accession>
<evidence type="ECO:0000313" key="1">
    <source>
        <dbReference type="EMBL" id="KAG0475032.1"/>
    </source>
</evidence>
<sequence>METKQSSSSVCSALQLRASCLISPPVLQPLLLCCSEGMALHLVALMAGKAKLLSFGGFANCYHLQALLIAFLMRLPMAAFMPVSLPYVARPLRSILCRLRGFLFRGTPAEINQRLGRTIRMLHNRVIDSRRSLLAEEDAETLLALSMSSL</sequence>
<dbReference type="AlphaFoldDB" id="A0A835QWD3"/>
<comment type="caution">
    <text evidence="1">The sequence shown here is derived from an EMBL/GenBank/DDBJ whole genome shotgun (WGS) entry which is preliminary data.</text>
</comment>
<dbReference type="EMBL" id="JADCNM010000007">
    <property type="protein sequence ID" value="KAG0475032.1"/>
    <property type="molecule type" value="Genomic_DNA"/>
</dbReference>
<gene>
    <name evidence="1" type="ORF">HPP92_014718</name>
</gene>